<dbReference type="Gene3D" id="3.30.1200.10">
    <property type="entry name" value="YggU-like"/>
    <property type="match status" value="1"/>
</dbReference>
<dbReference type="NCBIfam" id="TIGR00251">
    <property type="entry name" value="DUF167 family protein"/>
    <property type="match status" value="1"/>
</dbReference>
<reference evidence="2 3" key="1">
    <citation type="submission" date="2017-09" db="EMBL/GenBank/DDBJ databases">
        <title>Depth-based differentiation of microbial function through sediment-hosted aquifers and enrichment of novel symbionts in the deep terrestrial subsurface.</title>
        <authorList>
            <person name="Probst A.J."/>
            <person name="Ladd B."/>
            <person name="Jarett J.K."/>
            <person name="Geller-Mcgrath D.E."/>
            <person name="Sieber C.M."/>
            <person name="Emerson J.B."/>
            <person name="Anantharaman K."/>
            <person name="Thomas B.C."/>
            <person name="Malmstrom R."/>
            <person name="Stieglmeier M."/>
            <person name="Klingl A."/>
            <person name="Woyke T."/>
            <person name="Ryan C.M."/>
            <person name="Banfield J.F."/>
        </authorList>
    </citation>
    <scope>NUCLEOTIDE SEQUENCE [LARGE SCALE GENOMIC DNA]</scope>
    <source>
        <strain evidence="2">CG08_land_8_20_14_0_20_40_16</strain>
    </source>
</reference>
<protein>
    <submittedName>
        <fullName evidence="2">Uncharacterized protein</fullName>
    </submittedName>
</protein>
<dbReference type="AlphaFoldDB" id="A0A2H0YWV1"/>
<organism evidence="2 3">
    <name type="scientific">Candidatus Kerfeldbacteria bacterium CG08_land_8_20_14_0_20_40_16</name>
    <dbReference type="NCBI Taxonomy" id="2014244"/>
    <lineage>
        <taxon>Bacteria</taxon>
        <taxon>Candidatus Kerfeldiibacteriota</taxon>
    </lineage>
</organism>
<proteinExistence type="inferred from homology"/>
<dbReference type="Pfam" id="PF02594">
    <property type="entry name" value="DUF167"/>
    <property type="match status" value="1"/>
</dbReference>
<dbReference type="SMART" id="SM01152">
    <property type="entry name" value="DUF167"/>
    <property type="match status" value="1"/>
</dbReference>
<name>A0A2H0YWV1_9BACT</name>
<dbReference type="InterPro" id="IPR036591">
    <property type="entry name" value="YggU-like_sf"/>
</dbReference>
<evidence type="ECO:0000313" key="2">
    <source>
        <dbReference type="EMBL" id="PIS42203.1"/>
    </source>
</evidence>
<comment type="caution">
    <text evidence="2">The sequence shown here is derived from an EMBL/GenBank/DDBJ whole genome shotgun (WGS) entry which is preliminary data.</text>
</comment>
<sequence>MVLWTLSTLEFHQGDFLKVRIRTSPDKGKANKELIELLADTFDISQNRIKILKGQKHSLKTVFLPINPQKIEKLINSILT</sequence>
<dbReference type="Proteomes" id="UP000231542">
    <property type="component" value="Unassembled WGS sequence"/>
</dbReference>
<dbReference type="InterPro" id="IPR003746">
    <property type="entry name" value="DUF167"/>
</dbReference>
<dbReference type="SUPFAM" id="SSF69786">
    <property type="entry name" value="YggU-like"/>
    <property type="match status" value="1"/>
</dbReference>
<accession>A0A2H0YWV1</accession>
<comment type="similarity">
    <text evidence="1">Belongs to the UPF0235 family.</text>
</comment>
<gene>
    <name evidence="2" type="ORF">COT24_04775</name>
</gene>
<evidence type="ECO:0000313" key="3">
    <source>
        <dbReference type="Proteomes" id="UP000231542"/>
    </source>
</evidence>
<evidence type="ECO:0000256" key="1">
    <source>
        <dbReference type="ARBA" id="ARBA00010364"/>
    </source>
</evidence>
<dbReference type="EMBL" id="PEXU01000053">
    <property type="protein sequence ID" value="PIS42203.1"/>
    <property type="molecule type" value="Genomic_DNA"/>
</dbReference>